<name>A0A8X6VUV5_TRICX</name>
<feature type="region of interest" description="Disordered" evidence="1">
    <location>
        <begin position="135"/>
        <end position="157"/>
    </location>
</feature>
<organism evidence="2 3">
    <name type="scientific">Trichonephila clavipes</name>
    <name type="common">Golden silk orbweaver</name>
    <name type="synonym">Nephila clavipes</name>
    <dbReference type="NCBI Taxonomy" id="2585209"/>
    <lineage>
        <taxon>Eukaryota</taxon>
        <taxon>Metazoa</taxon>
        <taxon>Ecdysozoa</taxon>
        <taxon>Arthropoda</taxon>
        <taxon>Chelicerata</taxon>
        <taxon>Arachnida</taxon>
        <taxon>Araneae</taxon>
        <taxon>Araneomorphae</taxon>
        <taxon>Entelegynae</taxon>
        <taxon>Araneoidea</taxon>
        <taxon>Nephilidae</taxon>
        <taxon>Trichonephila</taxon>
    </lineage>
</organism>
<evidence type="ECO:0000256" key="1">
    <source>
        <dbReference type="SAM" id="MobiDB-lite"/>
    </source>
</evidence>
<dbReference type="Gene3D" id="3.30.420.10">
    <property type="entry name" value="Ribonuclease H-like superfamily/Ribonuclease H"/>
    <property type="match status" value="1"/>
</dbReference>
<dbReference type="AlphaFoldDB" id="A0A8X6VUV5"/>
<accession>A0A8X6VUV5</accession>
<comment type="caution">
    <text evidence="2">The sequence shown here is derived from an EMBL/GenBank/DDBJ whole genome shotgun (WGS) entry which is preliminary data.</text>
</comment>
<keyword evidence="3" id="KW-1185">Reference proteome</keyword>
<proteinExistence type="predicted"/>
<dbReference type="GO" id="GO:0003676">
    <property type="term" value="F:nucleic acid binding"/>
    <property type="evidence" value="ECO:0007669"/>
    <property type="project" value="InterPro"/>
</dbReference>
<evidence type="ECO:0000313" key="2">
    <source>
        <dbReference type="EMBL" id="GFY22869.1"/>
    </source>
</evidence>
<sequence>MTCSKPLLLALNSNRHLRFIKKHKDWIADDWKWVIRSDELRLKSHPRDDRLQIWRKWKENTNPIYIATTLQDCDYRTSAKSDPVDDETHEDEDNYNESSKCSSNAGGFSALETAMEWYEQQSAVLLNCCCPRESETKQRKNEGVEWYSENKSDNFSQ</sequence>
<gene>
    <name evidence="2" type="ORF">TNCV_2181301</name>
</gene>
<dbReference type="InterPro" id="IPR036397">
    <property type="entry name" value="RNaseH_sf"/>
</dbReference>
<protein>
    <submittedName>
        <fullName evidence="2">Uncharacterized protein</fullName>
    </submittedName>
</protein>
<dbReference type="Proteomes" id="UP000887159">
    <property type="component" value="Unassembled WGS sequence"/>
</dbReference>
<dbReference type="EMBL" id="BMAU01021361">
    <property type="protein sequence ID" value="GFY22869.1"/>
    <property type="molecule type" value="Genomic_DNA"/>
</dbReference>
<evidence type="ECO:0000313" key="3">
    <source>
        <dbReference type="Proteomes" id="UP000887159"/>
    </source>
</evidence>
<feature type="compositionally biased region" description="Acidic residues" evidence="1">
    <location>
        <begin position="84"/>
        <end position="95"/>
    </location>
</feature>
<reference evidence="2" key="1">
    <citation type="submission" date="2020-08" db="EMBL/GenBank/DDBJ databases">
        <title>Multicomponent nature underlies the extraordinary mechanical properties of spider dragline silk.</title>
        <authorList>
            <person name="Kono N."/>
            <person name="Nakamura H."/>
            <person name="Mori M."/>
            <person name="Yoshida Y."/>
            <person name="Ohtoshi R."/>
            <person name="Malay A.D."/>
            <person name="Moran D.A.P."/>
            <person name="Tomita M."/>
            <person name="Numata K."/>
            <person name="Arakawa K."/>
        </authorList>
    </citation>
    <scope>NUCLEOTIDE SEQUENCE</scope>
</reference>
<feature type="region of interest" description="Disordered" evidence="1">
    <location>
        <begin position="77"/>
        <end position="103"/>
    </location>
</feature>